<name>A0A9E7G238_9LILI</name>
<accession>A0A9E7G238</accession>
<evidence type="ECO:0000313" key="2">
    <source>
        <dbReference type="Proteomes" id="UP001055439"/>
    </source>
</evidence>
<evidence type="ECO:0000313" key="1">
    <source>
        <dbReference type="EMBL" id="URE06640.1"/>
    </source>
</evidence>
<sequence>MPSLRHGLVLLQRSVRYAERMQADELLHVVQECMPSSL</sequence>
<keyword evidence="2" id="KW-1185">Reference proteome</keyword>
<proteinExistence type="predicted"/>
<protein>
    <submittedName>
        <fullName evidence="1">Thaumatin family</fullName>
    </submittedName>
</protein>
<dbReference type="AlphaFoldDB" id="A0A9E7G238"/>
<dbReference type="OrthoDB" id="2020591at2759"/>
<reference evidence="1" key="1">
    <citation type="submission" date="2022-05" db="EMBL/GenBank/DDBJ databases">
        <title>The Musa troglodytarum L. genome provides insights into the mechanism of non-climacteric behaviour and enrichment of carotenoids.</title>
        <authorList>
            <person name="Wang J."/>
        </authorList>
    </citation>
    <scope>NUCLEOTIDE SEQUENCE</scope>
    <source>
        <tissue evidence="1">Leaf</tissue>
    </source>
</reference>
<dbReference type="EMBL" id="CP097507">
    <property type="protein sequence ID" value="URE06640.1"/>
    <property type="molecule type" value="Genomic_DNA"/>
</dbReference>
<organism evidence="1 2">
    <name type="scientific">Musa troglodytarum</name>
    <name type="common">fe'i banana</name>
    <dbReference type="NCBI Taxonomy" id="320322"/>
    <lineage>
        <taxon>Eukaryota</taxon>
        <taxon>Viridiplantae</taxon>
        <taxon>Streptophyta</taxon>
        <taxon>Embryophyta</taxon>
        <taxon>Tracheophyta</taxon>
        <taxon>Spermatophyta</taxon>
        <taxon>Magnoliopsida</taxon>
        <taxon>Liliopsida</taxon>
        <taxon>Zingiberales</taxon>
        <taxon>Musaceae</taxon>
        <taxon>Musa</taxon>
    </lineage>
</organism>
<gene>
    <name evidence="1" type="ORF">MUK42_20220</name>
</gene>
<dbReference type="Proteomes" id="UP001055439">
    <property type="component" value="Chromosome 5"/>
</dbReference>